<feature type="domain" description="Phosphotyrosine protein phosphatase I" evidence="6">
    <location>
        <begin position="3"/>
        <end position="141"/>
    </location>
</feature>
<dbReference type="RefSeq" id="WP_379557187.1">
    <property type="nucleotide sequence ID" value="NZ_JBHTJS010000010.1"/>
</dbReference>
<sequence>MFNNILVVCVGNICRSPTAEFLLKQALPNKTVHSAGLGALVDHDIDATAKKVAEQHDVACPTHSARQLTKELCREADVILVMESKHKESITRLAPEARGKTFLLGQWNSNQEIPDPYKKSEEAFQHVYELIAKNSKLWAEKLGK</sequence>
<dbReference type="InterPro" id="IPR017867">
    <property type="entry name" value="Tyr_phospatase_low_mol_wt"/>
</dbReference>
<dbReference type="Pfam" id="PF01451">
    <property type="entry name" value="LMWPc"/>
    <property type="match status" value="1"/>
</dbReference>
<dbReference type="PRINTS" id="PR00719">
    <property type="entry name" value="LMWPTPASE"/>
</dbReference>
<evidence type="ECO:0000313" key="8">
    <source>
        <dbReference type="Proteomes" id="UP001597048"/>
    </source>
</evidence>
<reference evidence="8" key="1">
    <citation type="journal article" date="2019" name="Int. J. Syst. Evol. Microbiol.">
        <title>The Global Catalogue of Microorganisms (GCM) 10K type strain sequencing project: providing services to taxonomists for standard genome sequencing and annotation.</title>
        <authorList>
            <consortium name="The Broad Institute Genomics Platform"/>
            <consortium name="The Broad Institute Genome Sequencing Center for Infectious Disease"/>
            <person name="Wu L."/>
            <person name="Ma J."/>
        </authorList>
    </citation>
    <scope>NUCLEOTIDE SEQUENCE [LARGE SCALE GENOMIC DNA]</scope>
    <source>
        <strain evidence="8">CCUG 60525</strain>
    </source>
</reference>
<evidence type="ECO:0000256" key="1">
    <source>
        <dbReference type="ARBA" id="ARBA00011063"/>
    </source>
</evidence>
<gene>
    <name evidence="7" type="ORF">ACFQ1C_03700</name>
</gene>
<comment type="similarity">
    <text evidence="1">Belongs to the low molecular weight phosphotyrosine protein phosphatase family.</text>
</comment>
<evidence type="ECO:0000256" key="4">
    <source>
        <dbReference type="ARBA" id="ARBA00022912"/>
    </source>
</evidence>
<organism evidence="7 8">
    <name type="scientific">Oceanisphaera ostreae</name>
    <dbReference type="NCBI Taxonomy" id="914151"/>
    <lineage>
        <taxon>Bacteria</taxon>
        <taxon>Pseudomonadati</taxon>
        <taxon>Pseudomonadota</taxon>
        <taxon>Gammaproteobacteria</taxon>
        <taxon>Aeromonadales</taxon>
        <taxon>Aeromonadaceae</taxon>
        <taxon>Oceanisphaera</taxon>
    </lineage>
</organism>
<keyword evidence="8" id="KW-1185">Reference proteome</keyword>
<dbReference type="InterPro" id="IPR023485">
    <property type="entry name" value="Ptyr_pPase"/>
</dbReference>
<dbReference type="Gene3D" id="3.40.50.2300">
    <property type="match status" value="1"/>
</dbReference>
<dbReference type="PANTHER" id="PTHR11717">
    <property type="entry name" value="LOW MOLECULAR WEIGHT PROTEIN TYROSINE PHOSPHATASE"/>
    <property type="match status" value="1"/>
</dbReference>
<dbReference type="PANTHER" id="PTHR11717:SF31">
    <property type="entry name" value="LOW MOLECULAR WEIGHT PROTEIN-TYROSINE-PHOSPHATASE ETP-RELATED"/>
    <property type="match status" value="1"/>
</dbReference>
<protein>
    <recommendedName>
        <fullName evidence="2">protein-tyrosine-phosphatase</fullName>
        <ecNumber evidence="2">3.1.3.48</ecNumber>
    </recommendedName>
</protein>
<comment type="catalytic activity">
    <reaction evidence="5">
        <text>O-phospho-L-tyrosyl-[protein] + H2O = L-tyrosyl-[protein] + phosphate</text>
        <dbReference type="Rhea" id="RHEA:10684"/>
        <dbReference type="Rhea" id="RHEA-COMP:10136"/>
        <dbReference type="Rhea" id="RHEA-COMP:20101"/>
        <dbReference type="ChEBI" id="CHEBI:15377"/>
        <dbReference type="ChEBI" id="CHEBI:43474"/>
        <dbReference type="ChEBI" id="CHEBI:46858"/>
        <dbReference type="ChEBI" id="CHEBI:61978"/>
        <dbReference type="EC" id="3.1.3.48"/>
    </reaction>
</comment>
<dbReference type="InterPro" id="IPR050438">
    <property type="entry name" value="LMW_PTPase"/>
</dbReference>
<evidence type="ECO:0000256" key="3">
    <source>
        <dbReference type="ARBA" id="ARBA00022801"/>
    </source>
</evidence>
<evidence type="ECO:0000256" key="2">
    <source>
        <dbReference type="ARBA" id="ARBA00013064"/>
    </source>
</evidence>
<accession>A0ABW3KFR8</accession>
<evidence type="ECO:0000259" key="6">
    <source>
        <dbReference type="SMART" id="SM00226"/>
    </source>
</evidence>
<dbReference type="CDD" id="cd16343">
    <property type="entry name" value="LMWPTP"/>
    <property type="match status" value="1"/>
</dbReference>
<dbReference type="Proteomes" id="UP001597048">
    <property type="component" value="Unassembled WGS sequence"/>
</dbReference>
<keyword evidence="4" id="KW-0904">Protein phosphatase</keyword>
<dbReference type="InterPro" id="IPR036196">
    <property type="entry name" value="Ptyr_pPase_sf"/>
</dbReference>
<dbReference type="EMBL" id="JBHTJS010000010">
    <property type="protein sequence ID" value="MFD1007261.1"/>
    <property type="molecule type" value="Genomic_DNA"/>
</dbReference>
<dbReference type="EC" id="3.1.3.48" evidence="2"/>
<dbReference type="SMART" id="SM00226">
    <property type="entry name" value="LMWPc"/>
    <property type="match status" value="1"/>
</dbReference>
<keyword evidence="3" id="KW-0378">Hydrolase</keyword>
<name>A0ABW3KFR8_9GAMM</name>
<comment type="caution">
    <text evidence="7">The sequence shown here is derived from an EMBL/GenBank/DDBJ whole genome shotgun (WGS) entry which is preliminary data.</text>
</comment>
<evidence type="ECO:0000256" key="5">
    <source>
        <dbReference type="ARBA" id="ARBA00051722"/>
    </source>
</evidence>
<proteinExistence type="inferred from homology"/>
<evidence type="ECO:0000313" key="7">
    <source>
        <dbReference type="EMBL" id="MFD1007261.1"/>
    </source>
</evidence>
<dbReference type="SUPFAM" id="SSF52788">
    <property type="entry name" value="Phosphotyrosine protein phosphatases I"/>
    <property type="match status" value="1"/>
</dbReference>